<dbReference type="Gene3D" id="2.60.40.1120">
    <property type="entry name" value="Carboxypeptidase-like, regulatory domain"/>
    <property type="match status" value="1"/>
</dbReference>
<keyword evidence="2" id="KW-1133">Transmembrane helix</keyword>
<sequence length="819" mass="87788">MTARHRYIGGASTILAMSVLGLIAWDAYSTTGAVERGVEFAASSHATNRLQGAVSPGTVALHPVARPDRRRRIRGTVVDTRGAPLAGVHVSAMSRADESLAELPCPDWAPGAWEALLEEKPRRLLQDCQWAGRDALTEWLSSRRGEAIPQAETVTDGDGAYLLDGLDDGALSIWALNEEGAAAQQDILGIHDDLRLVLTPGLRVEGIVSGGGAPLPGTHLTLVSVTTGRYFDGIAGPDGRFRMGPLPLGRYVLLAEQGGWRPALLHLDEATSLPEDGVRLTRPLNHAGRVLSRGNPISGARVELFVDFSSEEGSLQVATSDAKGQFHFSGLREGHRVTLSAFHEGMIASAQVTLDERDGAETELELRPAPFLEGVVRDEARQSISGANISWVPQRLGGIYPATTTTLDGRFRLGPLGPDKNQITVSAPGYLDAHFYLDSLELQSPFDITLFRAELITGVAVDEHGAPAPNVTLKLNRACKHPASFGERPQTTTDTAGRFELKACSPGPWEMEAVDERFLPDAIPVHAPSGGLRIALKQGPTVTGILLDEHGVPVVGADVFLAKREERGSPSRYISSDAQGHFRLGAVPPGHYIVWAQKHVQGVTRLTAAQDLELRDGMATQVELRFPVGLTVSGIVVTASGTPLEGVAIQTSRFPQADSTEPPHIGFGCGGPPIGVRTDASGRFVLRGLSSAPHAVWATKDGHAFKPARSMGGTHHDNDWIFMKPGASENDLRLVLQRISFVRGRLLGPDGRPFPDYVINREIGVFSLEGTFLFPTTNHGQMALIFDAPGVASRTVTVDVPLEEDVDLGDIHMPTVLHP</sequence>
<name>A0A0H4WVG9_9BACT</name>
<dbReference type="KEGG" id="mym:A176_003726"/>
<evidence type="ECO:0000313" key="5">
    <source>
        <dbReference type="Proteomes" id="UP000009026"/>
    </source>
</evidence>
<dbReference type="SUPFAM" id="SSF49464">
    <property type="entry name" value="Carboxypeptidase regulatory domain-like"/>
    <property type="match status" value="3"/>
</dbReference>
<evidence type="ECO:0000256" key="2">
    <source>
        <dbReference type="SAM" id="Phobius"/>
    </source>
</evidence>
<dbReference type="EMBL" id="CP012109">
    <property type="protein sequence ID" value="AKQ66814.1"/>
    <property type="molecule type" value="Genomic_DNA"/>
</dbReference>
<dbReference type="STRING" id="1297742.A176_003726"/>
<feature type="domain" description="DUF6795" evidence="3">
    <location>
        <begin position="288"/>
        <end position="355"/>
    </location>
</feature>
<reference evidence="4 5" key="1">
    <citation type="journal article" date="2016" name="PLoS ONE">
        <title>Complete Genome Sequence and Comparative Genomics of a Novel Myxobacterium Myxococcus hansupus.</title>
        <authorList>
            <person name="Sharma G."/>
            <person name="Narwani T."/>
            <person name="Subramanian S."/>
        </authorList>
    </citation>
    <scope>NUCLEOTIDE SEQUENCE [LARGE SCALE GENOMIC DNA]</scope>
    <source>
        <strain evidence="5">mixupus</strain>
    </source>
</reference>
<keyword evidence="1" id="KW-0732">Signal</keyword>
<feature type="transmembrane region" description="Helical" evidence="2">
    <location>
        <begin position="7"/>
        <end position="25"/>
    </location>
</feature>
<protein>
    <recommendedName>
        <fullName evidence="3">DUF6795 domain-containing protein</fullName>
    </recommendedName>
</protein>
<keyword evidence="2" id="KW-0812">Transmembrane</keyword>
<dbReference type="InterPro" id="IPR013784">
    <property type="entry name" value="Carb-bd-like_fold"/>
</dbReference>
<dbReference type="InterPro" id="IPR008969">
    <property type="entry name" value="CarboxyPept-like_regulatory"/>
</dbReference>
<dbReference type="PANTHER" id="PTHR23303">
    <property type="entry name" value="CARBOXYPEPTIDASE REGULATORY REGION-CONTAINING"/>
    <property type="match status" value="1"/>
</dbReference>
<keyword evidence="2" id="KW-0472">Membrane</keyword>
<dbReference type="PANTHER" id="PTHR23303:SF14">
    <property type="entry name" value="BOS COMPLEX SUBUNIT NOMO1-RELATED"/>
    <property type="match status" value="1"/>
</dbReference>
<organism evidence="4 5">
    <name type="scientific">Pseudomyxococcus hansupus</name>
    <dbReference type="NCBI Taxonomy" id="1297742"/>
    <lineage>
        <taxon>Bacteria</taxon>
        <taxon>Pseudomonadati</taxon>
        <taxon>Myxococcota</taxon>
        <taxon>Myxococcia</taxon>
        <taxon>Myxococcales</taxon>
        <taxon>Cystobacterineae</taxon>
        <taxon>Myxococcaceae</taxon>
        <taxon>Pseudomyxococcus</taxon>
    </lineage>
</organism>
<evidence type="ECO:0000313" key="4">
    <source>
        <dbReference type="EMBL" id="AKQ66814.1"/>
    </source>
</evidence>
<accession>A0A0H4WVG9</accession>
<dbReference type="PATRIC" id="fig|1297742.4.peg.3766"/>
<dbReference type="InterPro" id="IPR051417">
    <property type="entry name" value="SDr/BOS_complex"/>
</dbReference>
<dbReference type="GO" id="GO:0030246">
    <property type="term" value="F:carbohydrate binding"/>
    <property type="evidence" value="ECO:0007669"/>
    <property type="project" value="InterPro"/>
</dbReference>
<dbReference type="SUPFAM" id="SSF49452">
    <property type="entry name" value="Starch-binding domain-like"/>
    <property type="match status" value="3"/>
</dbReference>
<evidence type="ECO:0000259" key="3">
    <source>
        <dbReference type="Pfam" id="PF20598"/>
    </source>
</evidence>
<keyword evidence="5" id="KW-1185">Reference proteome</keyword>
<dbReference type="AlphaFoldDB" id="A0A0H4WVG9"/>
<proteinExistence type="predicted"/>
<dbReference type="eggNOG" id="COG4932">
    <property type="taxonomic scope" value="Bacteria"/>
</dbReference>
<dbReference type="Pfam" id="PF13620">
    <property type="entry name" value="CarboxypepD_reg"/>
    <property type="match status" value="1"/>
</dbReference>
<dbReference type="Pfam" id="PF20598">
    <property type="entry name" value="DUF6795"/>
    <property type="match status" value="1"/>
</dbReference>
<dbReference type="InterPro" id="IPR046474">
    <property type="entry name" value="DUF6795"/>
</dbReference>
<gene>
    <name evidence="4" type="ORF">A176_003726</name>
</gene>
<dbReference type="Proteomes" id="UP000009026">
    <property type="component" value="Chromosome"/>
</dbReference>
<evidence type="ECO:0000256" key="1">
    <source>
        <dbReference type="ARBA" id="ARBA00022729"/>
    </source>
</evidence>
<dbReference type="OrthoDB" id="5499103at2"/>